<keyword evidence="5" id="KW-0472">Membrane</keyword>
<evidence type="ECO:0000313" key="9">
    <source>
        <dbReference type="Proteomes" id="UP000182135"/>
    </source>
</evidence>
<dbReference type="STRING" id="1529.SAMN04487885_12422"/>
<feature type="region of interest" description="Disordered" evidence="4">
    <location>
        <begin position="1"/>
        <end position="33"/>
    </location>
</feature>
<dbReference type="RefSeq" id="WP_051196328.1">
    <property type="nucleotide sequence ID" value="NZ_BAAACD010000043.1"/>
</dbReference>
<dbReference type="GO" id="GO:0004252">
    <property type="term" value="F:serine-type endopeptidase activity"/>
    <property type="evidence" value="ECO:0007669"/>
    <property type="project" value="InterPro"/>
</dbReference>
<dbReference type="InterPro" id="IPR036034">
    <property type="entry name" value="PDZ_sf"/>
</dbReference>
<evidence type="ECO:0000256" key="4">
    <source>
        <dbReference type="SAM" id="MobiDB-lite"/>
    </source>
</evidence>
<keyword evidence="3" id="KW-0378">Hydrolase</keyword>
<name>A0A1I2P1M3_9CLOT</name>
<dbReference type="InterPro" id="IPR001940">
    <property type="entry name" value="Peptidase_S1C"/>
</dbReference>
<dbReference type="Pfam" id="PF13365">
    <property type="entry name" value="Trypsin_2"/>
    <property type="match status" value="1"/>
</dbReference>
<evidence type="ECO:0000313" key="8">
    <source>
        <dbReference type="EMBL" id="SFG07381.1"/>
    </source>
</evidence>
<dbReference type="AlphaFoldDB" id="A0A1I2P1M3"/>
<proteinExistence type="inferred from homology"/>
<dbReference type="GO" id="GO:0006508">
    <property type="term" value="P:proteolysis"/>
    <property type="evidence" value="ECO:0007669"/>
    <property type="project" value="UniProtKB-KW"/>
</dbReference>
<evidence type="ECO:0000259" key="6">
    <source>
        <dbReference type="PROSITE" id="PS50106"/>
    </source>
</evidence>
<accession>A0A1I2P1M3</accession>
<keyword evidence="5" id="KW-0812">Transmembrane</keyword>
<dbReference type="InterPro" id="IPR043504">
    <property type="entry name" value="Peptidase_S1_PA_chymotrypsin"/>
</dbReference>
<organism evidence="8 9">
    <name type="scientific">Clostridium cadaveris</name>
    <dbReference type="NCBI Taxonomy" id="1529"/>
    <lineage>
        <taxon>Bacteria</taxon>
        <taxon>Bacillati</taxon>
        <taxon>Bacillota</taxon>
        <taxon>Clostridia</taxon>
        <taxon>Eubacteriales</taxon>
        <taxon>Clostridiaceae</taxon>
        <taxon>Clostridium</taxon>
    </lineage>
</organism>
<reference evidence="8 9" key="1">
    <citation type="submission" date="2016-10" db="EMBL/GenBank/DDBJ databases">
        <authorList>
            <person name="de Groot N.N."/>
        </authorList>
    </citation>
    <scope>NUCLEOTIDE SEQUENCE [LARGE SCALE GENOMIC DNA]</scope>
    <source>
        <strain evidence="8 9">NLAE-zl-G419</strain>
    </source>
</reference>
<feature type="domain" description="PDZ" evidence="6">
    <location>
        <begin position="364"/>
        <end position="422"/>
    </location>
</feature>
<dbReference type="PANTHER" id="PTHR43343:SF3">
    <property type="entry name" value="PROTEASE DO-LIKE 8, CHLOROPLASTIC"/>
    <property type="match status" value="1"/>
</dbReference>
<dbReference type="SUPFAM" id="SSF50494">
    <property type="entry name" value="Trypsin-like serine proteases"/>
    <property type="match status" value="1"/>
</dbReference>
<dbReference type="InterPro" id="IPR001478">
    <property type="entry name" value="PDZ"/>
</dbReference>
<dbReference type="OrthoDB" id="9758917at2"/>
<evidence type="ECO:0000313" key="7">
    <source>
        <dbReference type="EMBL" id="PWL54792.1"/>
    </source>
</evidence>
<dbReference type="Proteomes" id="UP000246114">
    <property type="component" value="Unassembled WGS sequence"/>
</dbReference>
<evidence type="ECO:0000256" key="2">
    <source>
        <dbReference type="ARBA" id="ARBA00022670"/>
    </source>
</evidence>
<dbReference type="PROSITE" id="PS50106">
    <property type="entry name" value="PDZ"/>
    <property type="match status" value="1"/>
</dbReference>
<dbReference type="InterPro" id="IPR051201">
    <property type="entry name" value="Chloro_Bact_Ser_Proteases"/>
</dbReference>
<dbReference type="SUPFAM" id="SSF50156">
    <property type="entry name" value="PDZ domain-like"/>
    <property type="match status" value="1"/>
</dbReference>
<dbReference type="Pfam" id="PF13180">
    <property type="entry name" value="PDZ_2"/>
    <property type="match status" value="1"/>
</dbReference>
<dbReference type="Proteomes" id="UP000182135">
    <property type="component" value="Unassembled WGS sequence"/>
</dbReference>
<dbReference type="InterPro" id="IPR009003">
    <property type="entry name" value="Peptidase_S1_PA"/>
</dbReference>
<evidence type="ECO:0000256" key="5">
    <source>
        <dbReference type="SAM" id="Phobius"/>
    </source>
</evidence>
<gene>
    <name evidence="7" type="ORF">DBY38_03145</name>
    <name evidence="8" type="ORF">SAMN04487885_12422</name>
</gene>
<evidence type="ECO:0000313" key="10">
    <source>
        <dbReference type="Proteomes" id="UP000246114"/>
    </source>
</evidence>
<sequence>MDNNYGSNNENMNMDNIKNENNQNNNSSNSGFIFENDNKDEFKEFKVNEEPLKETKKIKTKKKRGYMSYVAVGLIAAVIGGFAGVGGVLYVAPKSEAFKNTALYKSLKSNNYYGPVASFADEKGDLTLPEVIARVEPAVVGVATTSVSQDMFYGGKIKQGIGSGVIISNEGYVLTNYHVIEGAQEVKVIIQDGESSKEVNAKVVNYDQVRDVAVVKITDEGVKMPGVAELGDSDQLMKGQQVIAIGNPLGKEFSGTVTSGIVSSVNRQLTTDSNGKTLNFIQTDAAINQGNSGGPLINAKGQVIGINTAKISSSGVEGIGFSIPINEIKPKIESLMKPMLKIGIGGRDLTETIAKENKLPASEGVLVLEVSEFSPAEKSGLKIYDIITSFDGKKVTSVNDINEIKAKKNAGDTVKVGILRDGKEKTIELTLEESK</sequence>
<dbReference type="PRINTS" id="PR00834">
    <property type="entry name" value="PROTEASES2C"/>
</dbReference>
<feature type="transmembrane region" description="Helical" evidence="5">
    <location>
        <begin position="66"/>
        <end position="92"/>
    </location>
</feature>
<protein>
    <submittedName>
        <fullName evidence="7">PDZ domain-containing protein</fullName>
    </submittedName>
    <submittedName>
        <fullName evidence="8">Serine protease Do</fullName>
    </submittedName>
</protein>
<keyword evidence="2 8" id="KW-0645">Protease</keyword>
<reference evidence="7 10" key="2">
    <citation type="submission" date="2018-03" db="EMBL/GenBank/DDBJ databases">
        <title>The uncultured portion of the human microbiome is neutrally assembled.</title>
        <authorList>
            <person name="Jeraldo P."/>
            <person name="Boardman L."/>
            <person name="White B.A."/>
            <person name="Nelson H."/>
            <person name="Goldenfeld N."/>
            <person name="Chia N."/>
        </authorList>
    </citation>
    <scope>NUCLEOTIDE SEQUENCE [LARGE SCALE GENOMIC DNA]</scope>
    <source>
        <strain evidence="7">CIM:MAG 903</strain>
    </source>
</reference>
<dbReference type="eggNOG" id="COG0265">
    <property type="taxonomic scope" value="Bacteria"/>
</dbReference>
<keyword evidence="9" id="KW-1185">Reference proteome</keyword>
<dbReference type="PANTHER" id="PTHR43343">
    <property type="entry name" value="PEPTIDASE S12"/>
    <property type="match status" value="1"/>
</dbReference>
<comment type="similarity">
    <text evidence="1">Belongs to the peptidase S1C family.</text>
</comment>
<dbReference type="Gene3D" id="2.30.42.10">
    <property type="match status" value="1"/>
</dbReference>
<dbReference type="GeneID" id="90545486"/>
<dbReference type="EMBL" id="FOOE01000024">
    <property type="protein sequence ID" value="SFG07381.1"/>
    <property type="molecule type" value="Genomic_DNA"/>
</dbReference>
<dbReference type="Gene3D" id="2.40.10.10">
    <property type="entry name" value="Trypsin-like serine proteases"/>
    <property type="match status" value="2"/>
</dbReference>
<keyword evidence="5" id="KW-1133">Transmembrane helix</keyword>
<dbReference type="SMART" id="SM00228">
    <property type="entry name" value="PDZ"/>
    <property type="match status" value="1"/>
</dbReference>
<dbReference type="EMBL" id="QAMZ01000018">
    <property type="protein sequence ID" value="PWL54792.1"/>
    <property type="molecule type" value="Genomic_DNA"/>
</dbReference>
<evidence type="ECO:0000256" key="1">
    <source>
        <dbReference type="ARBA" id="ARBA00010541"/>
    </source>
</evidence>
<evidence type="ECO:0000256" key="3">
    <source>
        <dbReference type="ARBA" id="ARBA00022801"/>
    </source>
</evidence>